<evidence type="ECO:0000256" key="5">
    <source>
        <dbReference type="ARBA" id="ARBA00023136"/>
    </source>
</evidence>
<dbReference type="GO" id="GO:0000271">
    <property type="term" value="P:polysaccharide biosynthetic process"/>
    <property type="evidence" value="ECO:0007669"/>
    <property type="project" value="InterPro"/>
</dbReference>
<evidence type="ECO:0000259" key="7">
    <source>
        <dbReference type="Pfam" id="PF04138"/>
    </source>
</evidence>
<evidence type="ECO:0000256" key="6">
    <source>
        <dbReference type="SAM" id="Phobius"/>
    </source>
</evidence>
<sequence length="161" mass="17276">MSADEAVAESSIDAPRLRGQERLRAGLRKPSNWLQLVRFATVGASGYLVNLLVYTLLEHGLSATYPVAATGAFAVALSNNFVWNRLWTFRASDGHPGFQAARFCVVSLVAFGFNLIVLYALVEGAGMDEVLGMGTVPAQAIAIASATPLSFIGNKLWSFRP</sequence>
<feature type="transmembrane region" description="Helical" evidence="6">
    <location>
        <begin position="103"/>
        <end position="122"/>
    </location>
</feature>
<dbReference type="GO" id="GO:0005886">
    <property type="term" value="C:plasma membrane"/>
    <property type="evidence" value="ECO:0007669"/>
    <property type="project" value="TreeGrafter"/>
</dbReference>
<dbReference type="InterPro" id="IPR051401">
    <property type="entry name" value="GtrA_CellWall_Glycosyl"/>
</dbReference>
<comment type="similarity">
    <text evidence="2">Belongs to the GtrA family.</text>
</comment>
<dbReference type="PANTHER" id="PTHR38459:SF1">
    <property type="entry name" value="PROPHAGE BACTOPRENOL-LINKED GLUCOSE TRANSLOCASE HOMOLOG"/>
    <property type="match status" value="1"/>
</dbReference>
<evidence type="ECO:0000256" key="3">
    <source>
        <dbReference type="ARBA" id="ARBA00022692"/>
    </source>
</evidence>
<comment type="subcellular location">
    <subcellularLocation>
        <location evidence="1">Membrane</location>
        <topology evidence="1">Multi-pass membrane protein</topology>
    </subcellularLocation>
</comment>
<protein>
    <recommendedName>
        <fullName evidence="7">GtrA/DPMS transmembrane domain-containing protein</fullName>
    </recommendedName>
</protein>
<feature type="transmembrane region" description="Helical" evidence="6">
    <location>
        <begin position="36"/>
        <end position="57"/>
    </location>
</feature>
<feature type="transmembrane region" description="Helical" evidence="6">
    <location>
        <begin position="134"/>
        <end position="152"/>
    </location>
</feature>
<dbReference type="AlphaFoldDB" id="A0A6J4TTC9"/>
<accession>A0A6J4TTC9</accession>
<dbReference type="Pfam" id="PF04138">
    <property type="entry name" value="GtrA_DPMS_TM"/>
    <property type="match status" value="1"/>
</dbReference>
<evidence type="ECO:0000256" key="1">
    <source>
        <dbReference type="ARBA" id="ARBA00004141"/>
    </source>
</evidence>
<feature type="transmembrane region" description="Helical" evidence="6">
    <location>
        <begin position="63"/>
        <end position="82"/>
    </location>
</feature>
<dbReference type="InterPro" id="IPR007267">
    <property type="entry name" value="GtrA_DPMS_TM"/>
</dbReference>
<organism evidence="8">
    <name type="scientific">uncultured Solirubrobacteraceae bacterium</name>
    <dbReference type="NCBI Taxonomy" id="1162706"/>
    <lineage>
        <taxon>Bacteria</taxon>
        <taxon>Bacillati</taxon>
        <taxon>Actinomycetota</taxon>
        <taxon>Thermoleophilia</taxon>
        <taxon>Solirubrobacterales</taxon>
        <taxon>Solirubrobacteraceae</taxon>
        <taxon>environmental samples</taxon>
    </lineage>
</organism>
<evidence type="ECO:0000313" key="8">
    <source>
        <dbReference type="EMBL" id="CAA9531514.1"/>
    </source>
</evidence>
<dbReference type="EMBL" id="CADCVQ010000171">
    <property type="protein sequence ID" value="CAA9531514.1"/>
    <property type="molecule type" value="Genomic_DNA"/>
</dbReference>
<keyword evidence="5 6" id="KW-0472">Membrane</keyword>
<feature type="domain" description="GtrA/DPMS transmembrane" evidence="7">
    <location>
        <begin position="38"/>
        <end position="159"/>
    </location>
</feature>
<keyword evidence="4 6" id="KW-1133">Transmembrane helix</keyword>
<evidence type="ECO:0000256" key="2">
    <source>
        <dbReference type="ARBA" id="ARBA00009399"/>
    </source>
</evidence>
<reference evidence="8" key="1">
    <citation type="submission" date="2020-02" db="EMBL/GenBank/DDBJ databases">
        <authorList>
            <person name="Meier V. D."/>
        </authorList>
    </citation>
    <scope>NUCLEOTIDE SEQUENCE</scope>
    <source>
        <strain evidence="8">AVDCRST_MAG67</strain>
    </source>
</reference>
<proteinExistence type="inferred from homology"/>
<evidence type="ECO:0000256" key="4">
    <source>
        <dbReference type="ARBA" id="ARBA00022989"/>
    </source>
</evidence>
<name>A0A6J4TTC9_9ACTN</name>
<keyword evidence="3 6" id="KW-0812">Transmembrane</keyword>
<gene>
    <name evidence="8" type="ORF">AVDCRST_MAG67-4309</name>
</gene>
<dbReference type="PANTHER" id="PTHR38459">
    <property type="entry name" value="PROPHAGE BACTOPRENOL-LINKED GLUCOSE TRANSLOCASE HOMOLOG"/>
    <property type="match status" value="1"/>
</dbReference>